<protein>
    <submittedName>
        <fullName evidence="2">Uncharacterized protein</fullName>
    </submittedName>
</protein>
<dbReference type="InParanoid" id="A0A409YC37"/>
<keyword evidence="3" id="KW-1185">Reference proteome</keyword>
<reference evidence="2 3" key="1">
    <citation type="journal article" date="2018" name="Evol. Lett.">
        <title>Horizontal gene cluster transfer increased hallucinogenic mushroom diversity.</title>
        <authorList>
            <person name="Reynolds H.T."/>
            <person name="Vijayakumar V."/>
            <person name="Gluck-Thaler E."/>
            <person name="Korotkin H.B."/>
            <person name="Matheny P.B."/>
            <person name="Slot J.C."/>
        </authorList>
    </citation>
    <scope>NUCLEOTIDE SEQUENCE [LARGE SCALE GENOMIC DNA]</scope>
    <source>
        <strain evidence="2 3">2629</strain>
    </source>
</reference>
<accession>A0A409YC37</accession>
<proteinExistence type="predicted"/>
<comment type="caution">
    <text evidence="2">The sequence shown here is derived from an EMBL/GenBank/DDBJ whole genome shotgun (WGS) entry which is preliminary data.</text>
</comment>
<feature type="region of interest" description="Disordered" evidence="1">
    <location>
        <begin position="1"/>
        <end position="39"/>
    </location>
</feature>
<evidence type="ECO:0000313" key="2">
    <source>
        <dbReference type="EMBL" id="PPR00543.1"/>
    </source>
</evidence>
<sequence>MAYFSFDNPRKGSSGPMLKEERDRAGRHKAPLDDLMSVGSNPGVIGGPASKGSDNVNPLASIFGAGGDDASTTFFGMDAPMNNEPQGRDKGGENDGNSFLAAIFKAALGGGQMQCLSARLELVLHDSIEKDKDKDDGTLTTPSETSPAMAVNVVKGVEMEEDARLCKARRLALAAPTVHDRLYQHFELSYSLSGTNTIRTMKGTFSKPVPYFTCHSVRIEYGDVKHITGPGLAGFTGVLGKKRVEMNFVVGSVRVSAELVDELRDIYVVAGKGWWPIA</sequence>
<dbReference type="OrthoDB" id="10420718at2759"/>
<dbReference type="AlphaFoldDB" id="A0A409YC37"/>
<gene>
    <name evidence="2" type="ORF">CVT24_005517</name>
</gene>
<name>A0A409YC37_9AGAR</name>
<evidence type="ECO:0000256" key="1">
    <source>
        <dbReference type="SAM" id="MobiDB-lite"/>
    </source>
</evidence>
<organism evidence="2 3">
    <name type="scientific">Panaeolus cyanescens</name>
    <dbReference type="NCBI Taxonomy" id="181874"/>
    <lineage>
        <taxon>Eukaryota</taxon>
        <taxon>Fungi</taxon>
        <taxon>Dikarya</taxon>
        <taxon>Basidiomycota</taxon>
        <taxon>Agaricomycotina</taxon>
        <taxon>Agaricomycetes</taxon>
        <taxon>Agaricomycetidae</taxon>
        <taxon>Agaricales</taxon>
        <taxon>Agaricineae</taxon>
        <taxon>Galeropsidaceae</taxon>
        <taxon>Panaeolus</taxon>
    </lineage>
</organism>
<evidence type="ECO:0000313" key="3">
    <source>
        <dbReference type="Proteomes" id="UP000284842"/>
    </source>
</evidence>
<dbReference type="EMBL" id="NHTK01001307">
    <property type="protein sequence ID" value="PPR00543.1"/>
    <property type="molecule type" value="Genomic_DNA"/>
</dbReference>
<dbReference type="Proteomes" id="UP000284842">
    <property type="component" value="Unassembled WGS sequence"/>
</dbReference>